<protein>
    <recommendedName>
        <fullName evidence="4">Secreted protein</fullName>
    </recommendedName>
</protein>
<feature type="transmembrane region" description="Helical" evidence="1">
    <location>
        <begin position="12"/>
        <end position="32"/>
    </location>
</feature>
<dbReference type="Proteomes" id="UP001499863">
    <property type="component" value="Unassembled WGS sequence"/>
</dbReference>
<dbReference type="EMBL" id="BAAAKJ010000411">
    <property type="protein sequence ID" value="GAA1411531.1"/>
    <property type="molecule type" value="Genomic_DNA"/>
</dbReference>
<evidence type="ECO:0000313" key="2">
    <source>
        <dbReference type="EMBL" id="GAA1411531.1"/>
    </source>
</evidence>
<comment type="caution">
    <text evidence="2">The sequence shown here is derived from an EMBL/GenBank/DDBJ whole genome shotgun (WGS) entry which is preliminary data.</text>
</comment>
<proteinExistence type="predicted"/>
<keyword evidence="3" id="KW-1185">Reference proteome</keyword>
<evidence type="ECO:0000313" key="3">
    <source>
        <dbReference type="Proteomes" id="UP001499863"/>
    </source>
</evidence>
<evidence type="ECO:0000256" key="1">
    <source>
        <dbReference type="SAM" id="Phobius"/>
    </source>
</evidence>
<dbReference type="RefSeq" id="WP_344343895.1">
    <property type="nucleotide sequence ID" value="NZ_BAAAKJ010000411.1"/>
</dbReference>
<accession>A0ABP4J9C3</accession>
<evidence type="ECO:0008006" key="4">
    <source>
        <dbReference type="Google" id="ProtNLM"/>
    </source>
</evidence>
<reference evidence="3" key="1">
    <citation type="journal article" date="2019" name="Int. J. Syst. Evol. Microbiol.">
        <title>The Global Catalogue of Microorganisms (GCM) 10K type strain sequencing project: providing services to taxonomists for standard genome sequencing and annotation.</title>
        <authorList>
            <consortium name="The Broad Institute Genomics Platform"/>
            <consortium name="The Broad Institute Genome Sequencing Center for Infectious Disease"/>
            <person name="Wu L."/>
            <person name="Ma J."/>
        </authorList>
    </citation>
    <scope>NUCLEOTIDE SEQUENCE [LARGE SCALE GENOMIC DNA]</scope>
    <source>
        <strain evidence="3">JCM 12393</strain>
    </source>
</reference>
<organism evidence="2 3">
    <name type="scientific">Kitasatospora putterlickiae</name>
    <dbReference type="NCBI Taxonomy" id="221725"/>
    <lineage>
        <taxon>Bacteria</taxon>
        <taxon>Bacillati</taxon>
        <taxon>Actinomycetota</taxon>
        <taxon>Actinomycetes</taxon>
        <taxon>Kitasatosporales</taxon>
        <taxon>Streptomycetaceae</taxon>
        <taxon>Kitasatospora</taxon>
    </lineage>
</organism>
<gene>
    <name evidence="2" type="ORF">GCM10009639_63250</name>
</gene>
<keyword evidence="1" id="KW-1133">Transmembrane helix</keyword>
<keyword evidence="1" id="KW-0472">Membrane</keyword>
<keyword evidence="1" id="KW-0812">Transmembrane</keyword>
<name>A0ABP4J9C3_9ACTN</name>
<sequence>MSGSDLTEVVGALGLFVLVTVVLAVVVWQFGATYRAKAALAREGEYRRLAETAVGVQQETERQLAEVRQRLASMERILKEVE</sequence>